<dbReference type="OrthoDB" id="10263222at2759"/>
<feature type="region of interest" description="Disordered" evidence="1">
    <location>
        <begin position="216"/>
        <end position="238"/>
    </location>
</feature>
<dbReference type="EMBL" id="JAGTXO010000046">
    <property type="protein sequence ID" value="KAG8458927.1"/>
    <property type="molecule type" value="Genomic_DNA"/>
</dbReference>
<name>A0A8J5XDY2_DIALT</name>
<feature type="region of interest" description="Disordered" evidence="1">
    <location>
        <begin position="294"/>
        <end position="318"/>
    </location>
</feature>
<keyword evidence="3" id="KW-1185">Reference proteome</keyword>
<dbReference type="PANTHER" id="PTHR15002">
    <property type="entry name" value="RIBOSOMAL BIOGENESIS PROTEIN LAS1L"/>
    <property type="match status" value="1"/>
</dbReference>
<evidence type="ECO:0008006" key="4">
    <source>
        <dbReference type="Google" id="ProtNLM"/>
    </source>
</evidence>
<evidence type="ECO:0000313" key="2">
    <source>
        <dbReference type="EMBL" id="KAG8458927.1"/>
    </source>
</evidence>
<dbReference type="GO" id="GO:0004519">
    <property type="term" value="F:endonuclease activity"/>
    <property type="evidence" value="ECO:0007669"/>
    <property type="project" value="InterPro"/>
</dbReference>
<dbReference type="GO" id="GO:0000460">
    <property type="term" value="P:maturation of 5.8S rRNA"/>
    <property type="evidence" value="ECO:0007669"/>
    <property type="project" value="TreeGrafter"/>
</dbReference>
<dbReference type="AlphaFoldDB" id="A0A8J5XDY2"/>
<dbReference type="Pfam" id="PF04031">
    <property type="entry name" value="Las1"/>
    <property type="match status" value="1"/>
</dbReference>
<dbReference type="Proteomes" id="UP000751190">
    <property type="component" value="Unassembled WGS sequence"/>
</dbReference>
<feature type="compositionally biased region" description="Pro residues" evidence="1">
    <location>
        <begin position="306"/>
        <end position="315"/>
    </location>
</feature>
<dbReference type="GO" id="GO:0090730">
    <property type="term" value="C:Las1 complex"/>
    <property type="evidence" value="ECO:0007669"/>
    <property type="project" value="InterPro"/>
</dbReference>
<dbReference type="InterPro" id="IPR007174">
    <property type="entry name" value="Las1"/>
</dbReference>
<dbReference type="GO" id="GO:0000470">
    <property type="term" value="P:maturation of LSU-rRNA"/>
    <property type="evidence" value="ECO:0007669"/>
    <property type="project" value="TreeGrafter"/>
</dbReference>
<evidence type="ECO:0000256" key="1">
    <source>
        <dbReference type="SAM" id="MobiDB-lite"/>
    </source>
</evidence>
<comment type="caution">
    <text evidence="2">The sequence shown here is derived from an EMBL/GenBank/DDBJ whole genome shotgun (WGS) entry which is preliminary data.</text>
</comment>
<reference evidence="2" key="1">
    <citation type="submission" date="2021-05" db="EMBL/GenBank/DDBJ databases">
        <title>The genome of the haptophyte Pavlova lutheri (Diacronema luteri, Pavlovales) - a model for lipid biosynthesis in eukaryotic algae.</title>
        <authorList>
            <person name="Hulatt C.J."/>
            <person name="Posewitz M.C."/>
        </authorList>
    </citation>
    <scope>NUCLEOTIDE SEQUENCE</scope>
    <source>
        <strain evidence="2">NIVA-4/92</strain>
    </source>
</reference>
<feature type="region of interest" description="Disordered" evidence="1">
    <location>
        <begin position="435"/>
        <end position="479"/>
    </location>
</feature>
<proteinExistence type="predicted"/>
<organism evidence="2 3">
    <name type="scientific">Diacronema lutheri</name>
    <name type="common">Unicellular marine alga</name>
    <name type="synonym">Monochrysis lutheri</name>
    <dbReference type="NCBI Taxonomy" id="2081491"/>
    <lineage>
        <taxon>Eukaryota</taxon>
        <taxon>Haptista</taxon>
        <taxon>Haptophyta</taxon>
        <taxon>Pavlovophyceae</taxon>
        <taxon>Pavlovales</taxon>
        <taxon>Pavlovaceae</taxon>
        <taxon>Diacronema</taxon>
    </lineage>
</organism>
<feature type="region of interest" description="Disordered" evidence="1">
    <location>
        <begin position="366"/>
        <end position="410"/>
    </location>
</feature>
<dbReference type="GO" id="GO:0030687">
    <property type="term" value="C:preribosome, large subunit precursor"/>
    <property type="evidence" value="ECO:0007669"/>
    <property type="project" value="TreeGrafter"/>
</dbReference>
<accession>A0A8J5XDY2</accession>
<protein>
    <recommendedName>
        <fullName evidence="4">Ribosomal biogenesis protein LAS1L</fullName>
    </recommendedName>
</protein>
<sequence>MLKYCPRLVPWTGWEEWNQVREWLYAQGDPETCRRGLRRVEAWRSRGRVPVSVDATAALIEARLADHERRARADAPATAGASDTSVRLVYAMALTRFVNGVVDAGQKGAHARSVVSIARELGLPPWFVELRHEATHNALPALACMRLAAEQAIGWLSANYWLAQHAQLPAARAQAIEELCAYGARSLELLRQADGEEHELDAEAAAAAAAAAIEAAGAAPQPSPLPSPAGTPKQRSAARRRLRAGVRAALGVLAQRAVGRLSRLLAPNTVHTTLVDALLDDGLLAPARPAAERGLTGGELVDATAPRPPSPPRQPPSSAFCADRLLQRWAPLLRAAHAHWATFGMALIVGTAERLAAAPDAIASPAGGAAAGSCDGAATNGARVRKRARTARDRAAGEAGEAGEAGGEGEVACAGRRPTLQAWLLHFIDGARDAREGGTEGDDAADEGVTALYDPTDAPTPAHTHRRGGPSDGRREVPAPPRSLLLDVLCVLLSSLSHDECARHVVGRVLQLLHVERRVHGRIAALLGVRERAHAALHAAPRLAAPSAADAAEQPAGGAQTGAHADVLLPLGQLCELARLARSVREARALALAAGVDARTHGGAAAAGPWRVARVERPYPIGCALDGSCPQLDAVAPYVTWLVEAAAVASETHGEDAE</sequence>
<dbReference type="PANTHER" id="PTHR15002:SF0">
    <property type="entry name" value="RIBOSOMAL BIOGENESIS PROTEIN LAS1L"/>
    <property type="match status" value="1"/>
</dbReference>
<feature type="compositionally biased region" description="Low complexity" evidence="1">
    <location>
        <begin position="366"/>
        <end position="382"/>
    </location>
</feature>
<gene>
    <name evidence="2" type="ORF">KFE25_004261</name>
</gene>
<evidence type="ECO:0000313" key="3">
    <source>
        <dbReference type="Proteomes" id="UP000751190"/>
    </source>
</evidence>